<dbReference type="Proteomes" id="UP001254848">
    <property type="component" value="Unassembled WGS sequence"/>
</dbReference>
<organism evidence="1 2">
    <name type="scientific">Anaeroselena agilis</name>
    <dbReference type="NCBI Taxonomy" id="3063788"/>
    <lineage>
        <taxon>Bacteria</taxon>
        <taxon>Bacillati</taxon>
        <taxon>Bacillota</taxon>
        <taxon>Negativicutes</taxon>
        <taxon>Acetonemataceae</taxon>
        <taxon>Anaeroselena</taxon>
    </lineage>
</organism>
<dbReference type="RefSeq" id="WP_413779458.1">
    <property type="nucleotide sequence ID" value="NZ_JAUOZS010000001.1"/>
</dbReference>
<evidence type="ECO:0000313" key="2">
    <source>
        <dbReference type="Proteomes" id="UP001254848"/>
    </source>
</evidence>
<accession>A0ABU3NVS9</accession>
<keyword evidence="2" id="KW-1185">Reference proteome</keyword>
<comment type="caution">
    <text evidence="1">The sequence shown here is derived from an EMBL/GenBank/DDBJ whole genome shotgun (WGS) entry which is preliminary data.</text>
</comment>
<dbReference type="EMBL" id="JAUOZS010000001">
    <property type="protein sequence ID" value="MDT8900927.1"/>
    <property type="molecule type" value="Genomic_DNA"/>
</dbReference>
<reference evidence="1 2" key="1">
    <citation type="submission" date="2023-07" db="EMBL/GenBank/DDBJ databases">
        <title>The novel representative of Negativicutes class, Anaeroselena agilis gen. nov. sp. nov.</title>
        <authorList>
            <person name="Prokofeva M.I."/>
            <person name="Elcheninov A.G."/>
            <person name="Klyukina A."/>
            <person name="Kublanov I.V."/>
            <person name="Frolov E.N."/>
            <person name="Podosokorskaya O.A."/>
        </authorList>
    </citation>
    <scope>NUCLEOTIDE SEQUENCE [LARGE SCALE GENOMIC DNA]</scope>
    <source>
        <strain evidence="1 2">4137-cl</strain>
    </source>
</reference>
<sequence length="152" mass="17142">MAIIGWYYLHINGDLIYKRELGDTAADIRESDMARMLWPIDPTNRATAWRILVEALALGANRQRINDLVEKWGCNNKDAHNYADYCGLNLFQDGNSWCATRQDFINLQESPSGFGDTCLEAMADLCKSLGYRPSKMWGASFEDLVRGNIGGQ</sequence>
<evidence type="ECO:0000313" key="1">
    <source>
        <dbReference type="EMBL" id="MDT8900927.1"/>
    </source>
</evidence>
<proteinExistence type="predicted"/>
<name>A0ABU3NVS9_9FIRM</name>
<protein>
    <submittedName>
        <fullName evidence="1">Uncharacterized protein</fullName>
    </submittedName>
</protein>
<gene>
    <name evidence="1" type="ORF">Q4T40_06745</name>
</gene>